<dbReference type="AlphaFoldDB" id="A0A345XXG3"/>
<evidence type="ECO:0000256" key="1">
    <source>
        <dbReference type="SAM" id="MobiDB-lite"/>
    </source>
</evidence>
<protein>
    <submittedName>
        <fullName evidence="2">Uncharacterized protein</fullName>
    </submittedName>
</protein>
<keyword evidence="3" id="KW-1185">Reference proteome</keyword>
<name>A0A345XXG3_9ACTN</name>
<dbReference type="KEGG" id="sarm:DVA86_30840"/>
<feature type="compositionally biased region" description="Polar residues" evidence="1">
    <location>
        <begin position="67"/>
        <end position="77"/>
    </location>
</feature>
<gene>
    <name evidence="2" type="ORF">DVA86_30840</name>
</gene>
<sequence>MTTVSAKQSEPTTVIGTMTGPCASCRCRRGRWSRAAWGQATHGLWRGAGRWAGAGPHTGIGGHTPASRVTNLSEQHT</sequence>
<dbReference type="Proteomes" id="UP000254425">
    <property type="component" value="Chromosome"/>
</dbReference>
<reference evidence="2 3" key="1">
    <citation type="submission" date="2018-07" db="EMBL/GenBank/DDBJ databases">
        <title>Draft genome of the type strain Streptomyces armeniacus ATCC 15676.</title>
        <authorList>
            <person name="Labana P."/>
            <person name="Gosse J.T."/>
            <person name="Boddy C.N."/>
        </authorList>
    </citation>
    <scope>NUCLEOTIDE SEQUENCE [LARGE SCALE GENOMIC DNA]</scope>
    <source>
        <strain evidence="2 3">ATCC 15676</strain>
    </source>
</reference>
<proteinExistence type="predicted"/>
<accession>A0A345XXG3</accession>
<dbReference type="EMBL" id="CP031320">
    <property type="protein sequence ID" value="AXK36329.1"/>
    <property type="molecule type" value="Genomic_DNA"/>
</dbReference>
<feature type="compositionally biased region" description="Gly residues" evidence="1">
    <location>
        <begin position="50"/>
        <end position="62"/>
    </location>
</feature>
<feature type="region of interest" description="Disordered" evidence="1">
    <location>
        <begin position="48"/>
        <end position="77"/>
    </location>
</feature>
<evidence type="ECO:0000313" key="3">
    <source>
        <dbReference type="Proteomes" id="UP000254425"/>
    </source>
</evidence>
<evidence type="ECO:0000313" key="2">
    <source>
        <dbReference type="EMBL" id="AXK36329.1"/>
    </source>
</evidence>
<organism evidence="2 3">
    <name type="scientific">Streptomyces armeniacus</name>
    <dbReference type="NCBI Taxonomy" id="83291"/>
    <lineage>
        <taxon>Bacteria</taxon>
        <taxon>Bacillati</taxon>
        <taxon>Actinomycetota</taxon>
        <taxon>Actinomycetes</taxon>
        <taxon>Kitasatosporales</taxon>
        <taxon>Streptomycetaceae</taxon>
        <taxon>Streptomyces</taxon>
    </lineage>
</organism>